<evidence type="ECO:0000313" key="11">
    <source>
        <dbReference type="Proteomes" id="UP000190102"/>
    </source>
</evidence>
<dbReference type="InterPro" id="IPR017441">
    <property type="entry name" value="Protein_kinase_ATP_BS"/>
</dbReference>
<dbReference type="GO" id="GO:0005524">
    <property type="term" value="F:ATP binding"/>
    <property type="evidence" value="ECO:0007669"/>
    <property type="project" value="UniProtKB-UniRule"/>
</dbReference>
<organism evidence="10 11">
    <name type="scientific">Trichlorobacter thiogenes</name>
    <dbReference type="NCBI Taxonomy" id="115783"/>
    <lineage>
        <taxon>Bacteria</taxon>
        <taxon>Pseudomonadati</taxon>
        <taxon>Thermodesulfobacteriota</taxon>
        <taxon>Desulfuromonadia</taxon>
        <taxon>Geobacterales</taxon>
        <taxon>Geobacteraceae</taxon>
        <taxon>Trichlorobacter</taxon>
    </lineage>
</organism>
<keyword evidence="2 10" id="KW-0723">Serine/threonine-protein kinase</keyword>
<keyword evidence="6 7" id="KW-0067">ATP-binding</keyword>
<keyword evidence="5 10" id="KW-0418">Kinase</keyword>
<dbReference type="Pfam" id="PF05226">
    <property type="entry name" value="CHASE2"/>
    <property type="match status" value="1"/>
</dbReference>
<dbReference type="FunFam" id="1.10.510.10:FF:000021">
    <property type="entry name" value="Serine/threonine protein kinase"/>
    <property type="match status" value="1"/>
</dbReference>
<dbReference type="PROSITE" id="PS00107">
    <property type="entry name" value="PROTEIN_KINASE_ATP"/>
    <property type="match status" value="1"/>
</dbReference>
<evidence type="ECO:0000313" key="10">
    <source>
        <dbReference type="EMBL" id="SKA01827.1"/>
    </source>
</evidence>
<evidence type="ECO:0000256" key="3">
    <source>
        <dbReference type="ARBA" id="ARBA00022679"/>
    </source>
</evidence>
<evidence type="ECO:0000259" key="9">
    <source>
        <dbReference type="PROSITE" id="PS50011"/>
    </source>
</evidence>
<dbReference type="PROSITE" id="PS00108">
    <property type="entry name" value="PROTEIN_KINASE_ST"/>
    <property type="match status" value="1"/>
</dbReference>
<reference evidence="11" key="1">
    <citation type="submission" date="2017-02" db="EMBL/GenBank/DDBJ databases">
        <authorList>
            <person name="Varghese N."/>
            <person name="Submissions S."/>
        </authorList>
    </citation>
    <scope>NUCLEOTIDE SEQUENCE [LARGE SCALE GENOMIC DNA]</scope>
    <source>
        <strain evidence="11">ATCC BAA-34</strain>
    </source>
</reference>
<proteinExistence type="predicted"/>
<dbReference type="Gene3D" id="3.30.200.20">
    <property type="entry name" value="Phosphorylase Kinase, domain 1"/>
    <property type="match status" value="1"/>
</dbReference>
<feature type="domain" description="Protein kinase" evidence="9">
    <location>
        <begin position="565"/>
        <end position="825"/>
    </location>
</feature>
<protein>
    <recommendedName>
        <fullName evidence="1">non-specific serine/threonine protein kinase</fullName>
        <ecNumber evidence="1">2.7.11.1</ecNumber>
    </recommendedName>
</protein>
<feature type="binding site" evidence="7">
    <location>
        <position position="594"/>
    </location>
    <ligand>
        <name>ATP</name>
        <dbReference type="ChEBI" id="CHEBI:30616"/>
    </ligand>
</feature>
<feature type="transmembrane region" description="Helical" evidence="8">
    <location>
        <begin position="391"/>
        <end position="411"/>
    </location>
</feature>
<dbReference type="STRING" id="115783.SAMN02745119_02348"/>
<dbReference type="InterPro" id="IPR008271">
    <property type="entry name" value="Ser/Thr_kinase_AS"/>
</dbReference>
<dbReference type="Proteomes" id="UP000190102">
    <property type="component" value="Unassembled WGS sequence"/>
</dbReference>
<accession>A0A1T4QE08</accession>
<keyword evidence="8" id="KW-0472">Membrane</keyword>
<evidence type="ECO:0000256" key="8">
    <source>
        <dbReference type="SAM" id="Phobius"/>
    </source>
</evidence>
<feature type="transmembrane region" description="Helical" evidence="8">
    <location>
        <begin position="417"/>
        <end position="435"/>
    </location>
</feature>
<dbReference type="EC" id="2.7.11.1" evidence="1"/>
<dbReference type="GO" id="GO:0004674">
    <property type="term" value="F:protein serine/threonine kinase activity"/>
    <property type="evidence" value="ECO:0007669"/>
    <property type="project" value="UniProtKB-KW"/>
</dbReference>
<gene>
    <name evidence="10" type="ORF">SAMN02745119_02348</name>
</gene>
<keyword evidence="8" id="KW-0812">Transmembrane</keyword>
<dbReference type="Gene3D" id="1.10.510.10">
    <property type="entry name" value="Transferase(Phosphotransferase) domain 1"/>
    <property type="match status" value="1"/>
</dbReference>
<dbReference type="InterPro" id="IPR000719">
    <property type="entry name" value="Prot_kinase_dom"/>
</dbReference>
<evidence type="ECO:0000256" key="4">
    <source>
        <dbReference type="ARBA" id="ARBA00022741"/>
    </source>
</evidence>
<dbReference type="OrthoDB" id="9801841at2"/>
<dbReference type="SMART" id="SM01080">
    <property type="entry name" value="CHASE2"/>
    <property type="match status" value="1"/>
</dbReference>
<evidence type="ECO:0000256" key="5">
    <source>
        <dbReference type="ARBA" id="ARBA00022777"/>
    </source>
</evidence>
<name>A0A1T4QE08_9BACT</name>
<dbReference type="InterPro" id="IPR011009">
    <property type="entry name" value="Kinase-like_dom_sf"/>
</dbReference>
<dbReference type="PROSITE" id="PS50011">
    <property type="entry name" value="PROTEIN_KINASE_DOM"/>
    <property type="match status" value="1"/>
</dbReference>
<keyword evidence="11" id="KW-1185">Reference proteome</keyword>
<keyword evidence="4 7" id="KW-0547">Nucleotide-binding</keyword>
<dbReference type="PANTHER" id="PTHR43289">
    <property type="entry name" value="MITOGEN-ACTIVATED PROTEIN KINASE KINASE KINASE 20-RELATED"/>
    <property type="match status" value="1"/>
</dbReference>
<dbReference type="SMART" id="SM00220">
    <property type="entry name" value="S_TKc"/>
    <property type="match status" value="1"/>
</dbReference>
<keyword evidence="8" id="KW-1133">Transmembrane helix</keyword>
<sequence>MSLFGVAMKIPKIKHAHLLVTGTITLVLMLSVLVQWYPLQLLEYKSYDLRARLRAKKPVAPIVVVAIDDASIERLGRWPWPRGYMAELTAQIASYDPALIGTNILYTEADKNSGLEEIKALRESVVKLGGSPAVLEAISQSEKKLDNDALLAASLASTNKVLLPLFFTLGEQAGNPDPNLPEYLKKAAKEQASPAGLQQAREVAAPIPAFADKALSLGHINILPDSDGTVRRESLVVYYRGRLFPSFALQSALTYLRIAPKDLQISGGRLSAGRLSVPVDPRGQMLISYNGGFGSFPTYSFFDVASGSVKPEVFKGKIVLIGPVATGIAGFAVTPFQSTYPGIEVMATVIENLLNNNLISRPDWARWAELGVMLLFGLFLALAMPRLKAGLSAAIAAGLLLIWNGVAVWLFAGQGVWLGMVGPTLLMAIGYTALVSMRYRMTEQRNELVESDSIETNKMLGLSFQGQGLLDLAFEKFRKCPIEDDTIKDLLYNLALDFERKRMFNKSGAVYEHILTAGDYKDIKERIATMKVAGETMIFGNSGRREGTIIAGPGGTVTAPTIGRYEIQKELGRGAMGVVYLGKDPKINRLVAIKTVRFEEVDPDLLDDTKKRFFREAEAAGTINHPNIVTIYDVGEEEDLAYVAMELLDGSDLTPYIKKEKLLPVKDLLKIIGSVAEGLAFAHEKGIIHRDIKPANIMLLKDGTVKIADFGIARITTSSATQTGTVLGTPSYMSPEQVAGQKVDGRSDLFSLGASMYELLCGQKPFSGESIAALMYAIANKPPVLITQIDPNIPQCCAYIAHRLITKDLTKRYQNAREVVEHVKMCLAKLNS</sequence>
<evidence type="ECO:0000256" key="7">
    <source>
        <dbReference type="PROSITE-ProRule" id="PRU10141"/>
    </source>
</evidence>
<dbReference type="InterPro" id="IPR007890">
    <property type="entry name" value="CHASE2"/>
</dbReference>
<dbReference type="SUPFAM" id="SSF56112">
    <property type="entry name" value="Protein kinase-like (PK-like)"/>
    <property type="match status" value="1"/>
</dbReference>
<feature type="transmembrane region" description="Helical" evidence="8">
    <location>
        <begin position="18"/>
        <end position="37"/>
    </location>
</feature>
<evidence type="ECO:0000256" key="6">
    <source>
        <dbReference type="ARBA" id="ARBA00022840"/>
    </source>
</evidence>
<dbReference type="CDD" id="cd14014">
    <property type="entry name" value="STKc_PknB_like"/>
    <property type="match status" value="1"/>
</dbReference>
<evidence type="ECO:0000256" key="2">
    <source>
        <dbReference type="ARBA" id="ARBA00022527"/>
    </source>
</evidence>
<dbReference type="Pfam" id="PF00069">
    <property type="entry name" value="Pkinase"/>
    <property type="match status" value="1"/>
</dbReference>
<dbReference type="PANTHER" id="PTHR43289:SF6">
    <property type="entry name" value="SERINE_THREONINE-PROTEIN KINASE NEKL-3"/>
    <property type="match status" value="1"/>
</dbReference>
<keyword evidence="3" id="KW-0808">Transferase</keyword>
<feature type="transmembrane region" description="Helical" evidence="8">
    <location>
        <begin position="364"/>
        <end position="384"/>
    </location>
</feature>
<dbReference type="EMBL" id="FUWR01000013">
    <property type="protein sequence ID" value="SKA01827.1"/>
    <property type="molecule type" value="Genomic_DNA"/>
</dbReference>
<dbReference type="AlphaFoldDB" id="A0A1T4QE08"/>
<evidence type="ECO:0000256" key="1">
    <source>
        <dbReference type="ARBA" id="ARBA00012513"/>
    </source>
</evidence>